<accession>U5G3V8</accession>
<reference evidence="1 2" key="1">
    <citation type="journal article" date="2006" name="Science">
        <title>The genome of black cottonwood, Populus trichocarpa (Torr. &amp; Gray).</title>
        <authorList>
            <person name="Tuskan G.A."/>
            <person name="Difazio S."/>
            <person name="Jansson S."/>
            <person name="Bohlmann J."/>
            <person name="Grigoriev I."/>
            <person name="Hellsten U."/>
            <person name="Putnam N."/>
            <person name="Ralph S."/>
            <person name="Rombauts S."/>
            <person name="Salamov A."/>
            <person name="Schein J."/>
            <person name="Sterck L."/>
            <person name="Aerts A."/>
            <person name="Bhalerao R.R."/>
            <person name="Bhalerao R.P."/>
            <person name="Blaudez D."/>
            <person name="Boerjan W."/>
            <person name="Brun A."/>
            <person name="Brunner A."/>
            <person name="Busov V."/>
            <person name="Campbell M."/>
            <person name="Carlson J."/>
            <person name="Chalot M."/>
            <person name="Chapman J."/>
            <person name="Chen G.L."/>
            <person name="Cooper D."/>
            <person name="Coutinho P.M."/>
            <person name="Couturier J."/>
            <person name="Covert S."/>
            <person name="Cronk Q."/>
            <person name="Cunningham R."/>
            <person name="Davis J."/>
            <person name="Degroeve S."/>
            <person name="Dejardin A."/>
            <person name="Depamphilis C."/>
            <person name="Detter J."/>
            <person name="Dirks B."/>
            <person name="Dubchak I."/>
            <person name="Duplessis S."/>
            <person name="Ehlting J."/>
            <person name="Ellis B."/>
            <person name="Gendler K."/>
            <person name="Goodstein D."/>
            <person name="Gribskov M."/>
            <person name="Grimwood J."/>
            <person name="Groover A."/>
            <person name="Gunter L."/>
            <person name="Hamberger B."/>
            <person name="Heinze B."/>
            <person name="Helariutta Y."/>
            <person name="Henrissat B."/>
            <person name="Holligan D."/>
            <person name="Holt R."/>
            <person name="Huang W."/>
            <person name="Islam-Faridi N."/>
            <person name="Jones S."/>
            <person name="Jones-Rhoades M."/>
            <person name="Jorgensen R."/>
            <person name="Joshi C."/>
            <person name="Kangasjarvi J."/>
            <person name="Karlsson J."/>
            <person name="Kelleher C."/>
            <person name="Kirkpatrick R."/>
            <person name="Kirst M."/>
            <person name="Kohler A."/>
            <person name="Kalluri U."/>
            <person name="Larimer F."/>
            <person name="Leebens-Mack J."/>
            <person name="Leple J.C."/>
            <person name="Locascio P."/>
            <person name="Lou Y."/>
            <person name="Lucas S."/>
            <person name="Martin F."/>
            <person name="Montanini B."/>
            <person name="Napoli C."/>
            <person name="Nelson D.R."/>
            <person name="Nelson C."/>
            <person name="Nieminen K."/>
            <person name="Nilsson O."/>
            <person name="Pereda V."/>
            <person name="Peter G."/>
            <person name="Philippe R."/>
            <person name="Pilate G."/>
            <person name="Poliakov A."/>
            <person name="Razumovskaya J."/>
            <person name="Richardson P."/>
            <person name="Rinaldi C."/>
            <person name="Ritland K."/>
            <person name="Rouze P."/>
            <person name="Ryaboy D."/>
            <person name="Schmutz J."/>
            <person name="Schrader J."/>
            <person name="Segerman B."/>
            <person name="Shin H."/>
            <person name="Siddiqui A."/>
            <person name="Sterky F."/>
            <person name="Terry A."/>
            <person name="Tsai C.J."/>
            <person name="Uberbacher E."/>
            <person name="Unneberg P."/>
            <person name="Vahala J."/>
            <person name="Wall K."/>
            <person name="Wessler S."/>
            <person name="Yang G."/>
            <person name="Yin T."/>
            <person name="Douglas C."/>
            <person name="Marra M."/>
            <person name="Sandberg G."/>
            <person name="Van de Peer Y."/>
            <person name="Rokhsar D."/>
        </authorList>
    </citation>
    <scope>NUCLEOTIDE SEQUENCE [LARGE SCALE GENOMIC DNA]</scope>
    <source>
        <strain evidence="2">cv. Nisqually</strain>
    </source>
</reference>
<sequence>MASTTAMINSIASFTRAMHISNLCITIFICSLLLPSASLSLTFQVKATDIYIYSNKRNGFPITTVGKERENTNLFFFFFLKIEDIL</sequence>
<evidence type="ECO:0000313" key="1">
    <source>
        <dbReference type="EMBL" id="PNT20698.1"/>
    </source>
</evidence>
<protein>
    <submittedName>
        <fullName evidence="1">Uncharacterized protein</fullName>
    </submittedName>
</protein>
<keyword evidence="2" id="KW-1185">Reference proteome</keyword>
<proteinExistence type="predicted"/>
<dbReference type="Proteomes" id="UP000006729">
    <property type="component" value="Chromosome 9"/>
</dbReference>
<gene>
    <name evidence="1" type="ORF">POPTR_009G107100</name>
</gene>
<evidence type="ECO:0000313" key="2">
    <source>
        <dbReference type="Proteomes" id="UP000006729"/>
    </source>
</evidence>
<dbReference type="HOGENOM" id="CLU_2502159_0_0_1"/>
<organism evidence="1 2">
    <name type="scientific">Populus trichocarpa</name>
    <name type="common">Western balsam poplar</name>
    <name type="synonym">Populus balsamifera subsp. trichocarpa</name>
    <dbReference type="NCBI Taxonomy" id="3694"/>
    <lineage>
        <taxon>Eukaryota</taxon>
        <taxon>Viridiplantae</taxon>
        <taxon>Streptophyta</taxon>
        <taxon>Embryophyta</taxon>
        <taxon>Tracheophyta</taxon>
        <taxon>Spermatophyta</taxon>
        <taxon>Magnoliopsida</taxon>
        <taxon>eudicotyledons</taxon>
        <taxon>Gunneridae</taxon>
        <taxon>Pentapetalae</taxon>
        <taxon>rosids</taxon>
        <taxon>fabids</taxon>
        <taxon>Malpighiales</taxon>
        <taxon>Salicaceae</taxon>
        <taxon>Saliceae</taxon>
        <taxon>Populus</taxon>
    </lineage>
</organism>
<dbReference type="AlphaFoldDB" id="U5G3V8"/>
<dbReference type="EMBL" id="CM009298">
    <property type="protein sequence ID" value="PNT20698.1"/>
    <property type="molecule type" value="Genomic_DNA"/>
</dbReference>
<dbReference type="InParanoid" id="U5G3V8"/>
<name>U5G3V8_POPTR</name>